<name>A0A6C0KSN6_9ZZZZ</name>
<protein>
    <submittedName>
        <fullName evidence="2">Uncharacterized protein</fullName>
    </submittedName>
</protein>
<proteinExistence type="predicted"/>
<accession>A0A6C0KSN6</accession>
<keyword evidence="1" id="KW-0472">Membrane</keyword>
<keyword evidence="1" id="KW-1133">Transmembrane helix</keyword>
<feature type="transmembrane region" description="Helical" evidence="1">
    <location>
        <begin position="12"/>
        <end position="34"/>
    </location>
</feature>
<dbReference type="EMBL" id="MN740948">
    <property type="protein sequence ID" value="QHU19348.1"/>
    <property type="molecule type" value="Genomic_DNA"/>
</dbReference>
<evidence type="ECO:0000313" key="2">
    <source>
        <dbReference type="EMBL" id="QHU19348.1"/>
    </source>
</evidence>
<reference evidence="2" key="1">
    <citation type="journal article" date="2020" name="Nature">
        <title>Giant virus diversity and host interactions through global metagenomics.</title>
        <authorList>
            <person name="Schulz F."/>
            <person name="Roux S."/>
            <person name="Paez-Espino D."/>
            <person name="Jungbluth S."/>
            <person name="Walsh D.A."/>
            <person name="Denef V.J."/>
            <person name="McMahon K.D."/>
            <person name="Konstantinidis K.T."/>
            <person name="Eloe-Fadrosh E.A."/>
            <person name="Kyrpides N.C."/>
            <person name="Woyke T."/>
        </authorList>
    </citation>
    <scope>NUCLEOTIDE SEQUENCE</scope>
    <source>
        <strain evidence="2">GVMAG-S-3300013014-104</strain>
    </source>
</reference>
<feature type="transmembrane region" description="Helical" evidence="1">
    <location>
        <begin position="75"/>
        <end position="93"/>
    </location>
</feature>
<feature type="transmembrane region" description="Helical" evidence="1">
    <location>
        <begin position="46"/>
        <end position="63"/>
    </location>
</feature>
<organism evidence="2">
    <name type="scientific">viral metagenome</name>
    <dbReference type="NCBI Taxonomy" id="1070528"/>
    <lineage>
        <taxon>unclassified sequences</taxon>
        <taxon>metagenomes</taxon>
        <taxon>organismal metagenomes</taxon>
    </lineage>
</organism>
<dbReference type="AlphaFoldDB" id="A0A6C0KSN6"/>
<keyword evidence="1" id="KW-0812">Transmembrane</keyword>
<evidence type="ECO:0000256" key="1">
    <source>
        <dbReference type="SAM" id="Phobius"/>
    </source>
</evidence>
<sequence length="108" mass="12644">MKNNKDLYILQNSGFDIISFLTIILYISTTFGLFVNAPQYLNNLHFFVQIYVSLFLILRFNPFRKIVFNDLDRRIAFSAGVFLFATSAIDKYLHNYLINVKDYLASNL</sequence>